<dbReference type="Gramene" id="OB10G26300.1">
    <property type="protein sequence ID" value="OB10G26300.1"/>
    <property type="gene ID" value="OB10G26300"/>
</dbReference>
<protein>
    <submittedName>
        <fullName evidence="2">Uncharacterized protein</fullName>
    </submittedName>
</protein>
<evidence type="ECO:0000256" key="1">
    <source>
        <dbReference type="SAM" id="SignalP"/>
    </source>
</evidence>
<keyword evidence="3" id="KW-1185">Reference proteome</keyword>
<dbReference type="AlphaFoldDB" id="J3N532"/>
<name>J3N532_ORYBR</name>
<reference evidence="2" key="1">
    <citation type="journal article" date="2013" name="Nat. Commun.">
        <title>Whole-genome sequencing of Oryza brachyantha reveals mechanisms underlying Oryza genome evolution.</title>
        <authorList>
            <person name="Chen J."/>
            <person name="Huang Q."/>
            <person name="Gao D."/>
            <person name="Wang J."/>
            <person name="Lang Y."/>
            <person name="Liu T."/>
            <person name="Li B."/>
            <person name="Bai Z."/>
            <person name="Luis Goicoechea J."/>
            <person name="Liang C."/>
            <person name="Chen C."/>
            <person name="Zhang W."/>
            <person name="Sun S."/>
            <person name="Liao Y."/>
            <person name="Zhang X."/>
            <person name="Yang L."/>
            <person name="Song C."/>
            <person name="Wang M."/>
            <person name="Shi J."/>
            <person name="Liu G."/>
            <person name="Liu J."/>
            <person name="Zhou H."/>
            <person name="Zhou W."/>
            <person name="Yu Q."/>
            <person name="An N."/>
            <person name="Chen Y."/>
            <person name="Cai Q."/>
            <person name="Wang B."/>
            <person name="Liu B."/>
            <person name="Min J."/>
            <person name="Huang Y."/>
            <person name="Wu H."/>
            <person name="Li Z."/>
            <person name="Zhang Y."/>
            <person name="Yin Y."/>
            <person name="Song W."/>
            <person name="Jiang J."/>
            <person name="Jackson S.A."/>
            <person name="Wing R.A."/>
            <person name="Wang J."/>
            <person name="Chen M."/>
        </authorList>
    </citation>
    <scope>NUCLEOTIDE SEQUENCE [LARGE SCALE GENOMIC DNA]</scope>
    <source>
        <strain evidence="2">cv. IRGC 101232</strain>
    </source>
</reference>
<dbReference type="OMA" id="YKCPPAG"/>
<organism evidence="2">
    <name type="scientific">Oryza brachyantha</name>
    <name type="common">malo sina</name>
    <dbReference type="NCBI Taxonomy" id="4533"/>
    <lineage>
        <taxon>Eukaryota</taxon>
        <taxon>Viridiplantae</taxon>
        <taxon>Streptophyta</taxon>
        <taxon>Embryophyta</taxon>
        <taxon>Tracheophyta</taxon>
        <taxon>Spermatophyta</taxon>
        <taxon>Magnoliopsida</taxon>
        <taxon>Liliopsida</taxon>
        <taxon>Poales</taxon>
        <taxon>Poaceae</taxon>
        <taxon>BOP clade</taxon>
        <taxon>Oryzoideae</taxon>
        <taxon>Oryzeae</taxon>
        <taxon>Oryzinae</taxon>
        <taxon>Oryza</taxon>
    </lineage>
</organism>
<evidence type="ECO:0000313" key="2">
    <source>
        <dbReference type="EnsemblPlants" id="OB10G26300.1"/>
    </source>
</evidence>
<evidence type="ECO:0000313" key="3">
    <source>
        <dbReference type="Proteomes" id="UP000006038"/>
    </source>
</evidence>
<sequence length="76" mass="7767">MRKQQRSSCSSSSAAAAVLSLCKVLLMVLALICTLQSVPVQGGRTLAAEIIGVTPTTPARGCRVPFKCSPPPGASP</sequence>
<dbReference type="EnsemblPlants" id="OB10G26300.1">
    <property type="protein sequence ID" value="OB10G26300.1"/>
    <property type="gene ID" value="OB10G26300"/>
</dbReference>
<accession>J3N532</accession>
<feature type="chain" id="PRO_5003775593" evidence="1">
    <location>
        <begin position="38"/>
        <end position="76"/>
    </location>
</feature>
<keyword evidence="1" id="KW-0732">Signal</keyword>
<reference evidence="2" key="2">
    <citation type="submission" date="2013-04" db="UniProtKB">
        <authorList>
            <consortium name="EnsemblPlants"/>
        </authorList>
    </citation>
    <scope>IDENTIFICATION</scope>
</reference>
<dbReference type="HOGENOM" id="CLU_178062_0_0_1"/>
<feature type="signal peptide" evidence="1">
    <location>
        <begin position="1"/>
        <end position="37"/>
    </location>
</feature>
<proteinExistence type="predicted"/>
<dbReference type="Proteomes" id="UP000006038">
    <property type="component" value="Chromosome 10"/>
</dbReference>